<name>A0ABU1URK2_9ACTN</name>
<keyword evidence="1" id="KW-0472">Membrane</keyword>
<dbReference type="Proteomes" id="UP001257739">
    <property type="component" value="Unassembled WGS sequence"/>
</dbReference>
<dbReference type="EMBL" id="JAVDWH010000001">
    <property type="protein sequence ID" value="MDR7087787.1"/>
    <property type="molecule type" value="Genomic_DNA"/>
</dbReference>
<dbReference type="Pfam" id="PF02470">
    <property type="entry name" value="MlaD"/>
    <property type="match status" value="1"/>
</dbReference>
<evidence type="ECO:0000313" key="4">
    <source>
        <dbReference type="EMBL" id="MDR7087787.1"/>
    </source>
</evidence>
<evidence type="ECO:0000259" key="2">
    <source>
        <dbReference type="Pfam" id="PF02470"/>
    </source>
</evidence>
<dbReference type="InterPro" id="IPR024516">
    <property type="entry name" value="Mce_C"/>
</dbReference>
<keyword evidence="1" id="KW-1133">Transmembrane helix</keyword>
<evidence type="ECO:0000259" key="3">
    <source>
        <dbReference type="Pfam" id="PF11887"/>
    </source>
</evidence>
<protein>
    <submittedName>
        <fullName evidence="4">Phospholipid/cholesterol/gamma-HCH transport system substrate-binding protein</fullName>
    </submittedName>
</protein>
<feature type="domain" description="Mammalian cell entry C-terminal" evidence="3">
    <location>
        <begin position="119"/>
        <end position="295"/>
    </location>
</feature>
<gene>
    <name evidence="4" type="ORF">J2X11_002626</name>
</gene>
<organism evidence="4 5">
    <name type="scientific">Aeromicrobium panaciterrae</name>
    <dbReference type="NCBI Taxonomy" id="363861"/>
    <lineage>
        <taxon>Bacteria</taxon>
        <taxon>Bacillati</taxon>
        <taxon>Actinomycetota</taxon>
        <taxon>Actinomycetes</taxon>
        <taxon>Propionibacteriales</taxon>
        <taxon>Nocardioidaceae</taxon>
        <taxon>Aeromicrobium</taxon>
    </lineage>
</organism>
<comment type="caution">
    <text evidence="4">The sequence shown here is derived from an EMBL/GenBank/DDBJ whole genome shotgun (WGS) entry which is preliminary data.</text>
</comment>
<evidence type="ECO:0000256" key="1">
    <source>
        <dbReference type="SAM" id="Phobius"/>
    </source>
</evidence>
<keyword evidence="1" id="KW-0812">Transmembrane</keyword>
<dbReference type="RefSeq" id="WP_309971861.1">
    <property type="nucleotide sequence ID" value="NZ_JAVDWH010000001.1"/>
</dbReference>
<dbReference type="PANTHER" id="PTHR33371:SF17">
    <property type="entry name" value="MCE-FAMILY PROTEIN MCE1B"/>
    <property type="match status" value="1"/>
</dbReference>
<sequence>MTLLRRYTWEIAGLVAFTIVALIMTMTVANTLARRDPGDTTHYSAMFTDASGIRVGDDVRIAGVRVGRVEGRELDGGLARIDFVVASDQPIRTDTVSRISYLNLLGQRYLALEAGSKTGKRLPAGSTLGVENTRPALDLTELFNAFKPMFEALDPKDVNLIATEVVQTLQGEGPRLSHLMEQTSQLTAHLADRDEVISRVISNVTTVMQATSEHREELRSVIGGLDGLVGDLADDSGDIDSAVVALDRMTGSLGGLLDESSGPLSAALARFAELGKTIVETNDLLSTTLKDTPRLLEGFNRALSHGSWLNTYVCTLDFGASSIKTPDFPGLGHSRPCR</sequence>
<dbReference type="InterPro" id="IPR005693">
    <property type="entry name" value="Mce"/>
</dbReference>
<reference evidence="4 5" key="1">
    <citation type="submission" date="2023-07" db="EMBL/GenBank/DDBJ databases">
        <title>Sorghum-associated microbial communities from plants grown in Nebraska, USA.</title>
        <authorList>
            <person name="Schachtman D."/>
        </authorList>
    </citation>
    <scope>NUCLEOTIDE SEQUENCE [LARGE SCALE GENOMIC DNA]</scope>
    <source>
        <strain evidence="4 5">BE248</strain>
    </source>
</reference>
<dbReference type="NCBIfam" id="TIGR00996">
    <property type="entry name" value="Mtu_fam_mce"/>
    <property type="match status" value="1"/>
</dbReference>
<accession>A0ABU1URK2</accession>
<keyword evidence="5" id="KW-1185">Reference proteome</keyword>
<feature type="transmembrane region" description="Helical" evidence="1">
    <location>
        <begin position="7"/>
        <end position="29"/>
    </location>
</feature>
<dbReference type="PANTHER" id="PTHR33371">
    <property type="entry name" value="INTERMEMBRANE PHOSPHOLIPID TRANSPORT SYSTEM BINDING PROTEIN MLAD-RELATED"/>
    <property type="match status" value="1"/>
</dbReference>
<evidence type="ECO:0000313" key="5">
    <source>
        <dbReference type="Proteomes" id="UP001257739"/>
    </source>
</evidence>
<dbReference type="Pfam" id="PF11887">
    <property type="entry name" value="Mce4_CUP1"/>
    <property type="match status" value="1"/>
</dbReference>
<dbReference type="InterPro" id="IPR003399">
    <property type="entry name" value="Mce/MlaD"/>
</dbReference>
<feature type="domain" description="Mce/MlaD" evidence="2">
    <location>
        <begin position="40"/>
        <end position="115"/>
    </location>
</feature>
<proteinExistence type="predicted"/>
<dbReference type="InterPro" id="IPR052336">
    <property type="entry name" value="MlaD_Phospholipid_Transporter"/>
</dbReference>